<reference evidence="1" key="2">
    <citation type="journal article" date="2020" name="Nat. Commun.">
        <title>Large-scale genome sequencing of mycorrhizal fungi provides insights into the early evolution of symbiotic traits.</title>
        <authorList>
            <person name="Miyauchi S."/>
            <person name="Kiss E."/>
            <person name="Kuo A."/>
            <person name="Drula E."/>
            <person name="Kohler A."/>
            <person name="Sanchez-Garcia M."/>
            <person name="Morin E."/>
            <person name="Andreopoulos B."/>
            <person name="Barry K.W."/>
            <person name="Bonito G."/>
            <person name="Buee M."/>
            <person name="Carver A."/>
            <person name="Chen C."/>
            <person name="Cichocki N."/>
            <person name="Clum A."/>
            <person name="Culley D."/>
            <person name="Crous P.W."/>
            <person name="Fauchery L."/>
            <person name="Girlanda M."/>
            <person name="Hayes R.D."/>
            <person name="Keri Z."/>
            <person name="LaButti K."/>
            <person name="Lipzen A."/>
            <person name="Lombard V."/>
            <person name="Magnuson J."/>
            <person name="Maillard F."/>
            <person name="Murat C."/>
            <person name="Nolan M."/>
            <person name="Ohm R.A."/>
            <person name="Pangilinan J."/>
            <person name="Pereira M.F."/>
            <person name="Perotto S."/>
            <person name="Peter M."/>
            <person name="Pfister S."/>
            <person name="Riley R."/>
            <person name="Sitrit Y."/>
            <person name="Stielow J.B."/>
            <person name="Szollosi G."/>
            <person name="Zifcakova L."/>
            <person name="Stursova M."/>
            <person name="Spatafora J.W."/>
            <person name="Tedersoo L."/>
            <person name="Vaario L.M."/>
            <person name="Yamada A."/>
            <person name="Yan M."/>
            <person name="Wang P."/>
            <person name="Xu J."/>
            <person name="Bruns T."/>
            <person name="Baldrian P."/>
            <person name="Vilgalys R."/>
            <person name="Dunand C."/>
            <person name="Henrissat B."/>
            <person name="Grigoriev I.V."/>
            <person name="Hibbett D."/>
            <person name="Nagy L.G."/>
            <person name="Martin F.M."/>
        </authorList>
    </citation>
    <scope>NUCLEOTIDE SEQUENCE</scope>
    <source>
        <strain evidence="1">BED1</strain>
    </source>
</reference>
<proteinExistence type="predicted"/>
<dbReference type="Proteomes" id="UP001194468">
    <property type="component" value="Unassembled WGS sequence"/>
</dbReference>
<evidence type="ECO:0000313" key="2">
    <source>
        <dbReference type="Proteomes" id="UP001194468"/>
    </source>
</evidence>
<dbReference type="AlphaFoldDB" id="A0AAD4GFJ0"/>
<gene>
    <name evidence="1" type="ORF">L210DRAFT_941091</name>
</gene>
<sequence length="61" mass="7118">MWREEDDIDLQARRPPSCFACGESWRSSVVMDSTLPTTGVCPRRDLAPRAWPIIRYSHREI</sequence>
<keyword evidence="2" id="KW-1185">Reference proteome</keyword>
<feature type="non-terminal residue" evidence="1">
    <location>
        <position position="61"/>
    </location>
</feature>
<accession>A0AAD4GFJ0</accession>
<comment type="caution">
    <text evidence="1">The sequence shown here is derived from an EMBL/GenBank/DDBJ whole genome shotgun (WGS) entry which is preliminary data.</text>
</comment>
<evidence type="ECO:0000313" key="1">
    <source>
        <dbReference type="EMBL" id="KAF8441466.1"/>
    </source>
</evidence>
<organism evidence="1 2">
    <name type="scientific">Boletus edulis BED1</name>
    <dbReference type="NCBI Taxonomy" id="1328754"/>
    <lineage>
        <taxon>Eukaryota</taxon>
        <taxon>Fungi</taxon>
        <taxon>Dikarya</taxon>
        <taxon>Basidiomycota</taxon>
        <taxon>Agaricomycotina</taxon>
        <taxon>Agaricomycetes</taxon>
        <taxon>Agaricomycetidae</taxon>
        <taxon>Boletales</taxon>
        <taxon>Boletineae</taxon>
        <taxon>Boletaceae</taxon>
        <taxon>Boletoideae</taxon>
        <taxon>Boletus</taxon>
    </lineage>
</organism>
<reference evidence="1" key="1">
    <citation type="submission" date="2019-10" db="EMBL/GenBank/DDBJ databases">
        <authorList>
            <consortium name="DOE Joint Genome Institute"/>
            <person name="Kuo A."/>
            <person name="Miyauchi S."/>
            <person name="Kiss E."/>
            <person name="Drula E."/>
            <person name="Kohler A."/>
            <person name="Sanchez-Garcia M."/>
            <person name="Andreopoulos B."/>
            <person name="Barry K.W."/>
            <person name="Bonito G."/>
            <person name="Buee M."/>
            <person name="Carver A."/>
            <person name="Chen C."/>
            <person name="Cichocki N."/>
            <person name="Clum A."/>
            <person name="Culley D."/>
            <person name="Crous P.W."/>
            <person name="Fauchery L."/>
            <person name="Girlanda M."/>
            <person name="Hayes R."/>
            <person name="Keri Z."/>
            <person name="LaButti K."/>
            <person name="Lipzen A."/>
            <person name="Lombard V."/>
            <person name="Magnuson J."/>
            <person name="Maillard F."/>
            <person name="Morin E."/>
            <person name="Murat C."/>
            <person name="Nolan M."/>
            <person name="Ohm R."/>
            <person name="Pangilinan J."/>
            <person name="Pereira M."/>
            <person name="Perotto S."/>
            <person name="Peter M."/>
            <person name="Riley R."/>
            <person name="Sitrit Y."/>
            <person name="Stielow B."/>
            <person name="Szollosi G."/>
            <person name="Zifcakova L."/>
            <person name="Stursova M."/>
            <person name="Spatafora J.W."/>
            <person name="Tedersoo L."/>
            <person name="Vaario L.-M."/>
            <person name="Yamada A."/>
            <person name="Yan M."/>
            <person name="Wang P."/>
            <person name="Xu J."/>
            <person name="Bruns T."/>
            <person name="Baldrian P."/>
            <person name="Vilgalys R."/>
            <person name="Henrissat B."/>
            <person name="Grigoriev I.V."/>
            <person name="Hibbett D."/>
            <person name="Nagy L.G."/>
            <person name="Martin F.M."/>
        </authorList>
    </citation>
    <scope>NUCLEOTIDE SEQUENCE</scope>
    <source>
        <strain evidence="1">BED1</strain>
    </source>
</reference>
<protein>
    <submittedName>
        <fullName evidence="1">Uncharacterized protein</fullName>
    </submittedName>
</protein>
<dbReference type="EMBL" id="WHUW01000010">
    <property type="protein sequence ID" value="KAF8441466.1"/>
    <property type="molecule type" value="Genomic_DNA"/>
</dbReference>
<name>A0AAD4GFJ0_BOLED</name>